<proteinExistence type="predicted"/>
<evidence type="ECO:0000259" key="1">
    <source>
        <dbReference type="Pfam" id="PF04486"/>
    </source>
</evidence>
<reference evidence="3" key="1">
    <citation type="journal article" date="2019" name="Int. J. Syst. Evol. Microbiol.">
        <title>The Global Catalogue of Microorganisms (GCM) 10K type strain sequencing project: providing services to taxonomists for standard genome sequencing and annotation.</title>
        <authorList>
            <consortium name="The Broad Institute Genomics Platform"/>
            <consortium name="The Broad Institute Genome Sequencing Center for Infectious Disease"/>
            <person name="Wu L."/>
            <person name="Ma J."/>
        </authorList>
    </citation>
    <scope>NUCLEOTIDE SEQUENCE [LARGE SCALE GENOMIC DNA]</scope>
    <source>
        <strain evidence="3">JCM 13850</strain>
    </source>
</reference>
<dbReference type="EMBL" id="BAAAMR010000053">
    <property type="protein sequence ID" value="GAA2150005.1"/>
    <property type="molecule type" value="Genomic_DNA"/>
</dbReference>
<dbReference type="Pfam" id="PF04486">
    <property type="entry name" value="SchA_CurD"/>
    <property type="match status" value="2"/>
</dbReference>
<feature type="domain" description="SchA/CurD-like" evidence="1">
    <location>
        <begin position="121"/>
        <end position="227"/>
    </location>
</feature>
<comment type="caution">
    <text evidence="2">The sequence shown here is derived from an EMBL/GenBank/DDBJ whole genome shotgun (WGS) entry which is preliminary data.</text>
</comment>
<dbReference type="Proteomes" id="UP001501020">
    <property type="component" value="Unassembled WGS sequence"/>
</dbReference>
<evidence type="ECO:0000313" key="2">
    <source>
        <dbReference type="EMBL" id="GAA2150005.1"/>
    </source>
</evidence>
<dbReference type="InterPro" id="IPR007575">
    <property type="entry name" value="SchA_CurD-like"/>
</dbReference>
<name>A0ABP5LMA6_9ACTN</name>
<feature type="domain" description="SchA/CurD-like" evidence="1">
    <location>
        <begin position="1"/>
        <end position="109"/>
    </location>
</feature>
<evidence type="ECO:0000313" key="3">
    <source>
        <dbReference type="Proteomes" id="UP001501020"/>
    </source>
</evidence>
<sequence length="232" mass="25105">MERHALAFRIKPGTQDQVRDLLSGYRAPALEADDGTRLLGTAVFLHGDLVVRVMEFEGDLGTVARHLSADPVIREVERGLIPYLADSYDPADAVQRREFFARRLTERLAHRGSANEGKGARHALLYPVKPGMADVAARVLAAAEDPPLQAGATTLCSTSVFRKGDVLVRVFEIDGDVGELVAGLAQAVEVHEVGRRMAGLFDGAYDFTTAAGLEKFFTDNLMATVTDRRAGA</sequence>
<keyword evidence="3" id="KW-1185">Reference proteome</keyword>
<dbReference type="RefSeq" id="WP_344272761.1">
    <property type="nucleotide sequence ID" value="NZ_BAAAMR010000053.1"/>
</dbReference>
<protein>
    <recommendedName>
        <fullName evidence="1">SchA/CurD-like domain-containing protein</fullName>
    </recommendedName>
</protein>
<gene>
    <name evidence="2" type="ORF">GCM10009727_53970</name>
</gene>
<organism evidence="2 3">
    <name type="scientific">Actinomadura napierensis</name>
    <dbReference type="NCBI Taxonomy" id="267854"/>
    <lineage>
        <taxon>Bacteria</taxon>
        <taxon>Bacillati</taxon>
        <taxon>Actinomycetota</taxon>
        <taxon>Actinomycetes</taxon>
        <taxon>Streptosporangiales</taxon>
        <taxon>Thermomonosporaceae</taxon>
        <taxon>Actinomadura</taxon>
    </lineage>
</organism>
<accession>A0ABP5LMA6</accession>